<comment type="caution">
    <text evidence="2">The sequence shown here is derived from an EMBL/GenBank/DDBJ whole genome shotgun (WGS) entry which is preliminary data.</text>
</comment>
<accession>A0A918QNC8</accession>
<organism evidence="2 3">
    <name type="scientific">Streptomyces inusitatus</name>
    <dbReference type="NCBI Taxonomy" id="68221"/>
    <lineage>
        <taxon>Bacteria</taxon>
        <taxon>Bacillati</taxon>
        <taxon>Actinomycetota</taxon>
        <taxon>Actinomycetes</taxon>
        <taxon>Kitasatosporales</taxon>
        <taxon>Streptomycetaceae</taxon>
        <taxon>Streptomyces</taxon>
    </lineage>
</organism>
<keyword evidence="3" id="KW-1185">Reference proteome</keyword>
<name>A0A918QNC8_9ACTN</name>
<protein>
    <submittedName>
        <fullName evidence="2">Uncharacterized protein</fullName>
    </submittedName>
</protein>
<evidence type="ECO:0000256" key="1">
    <source>
        <dbReference type="SAM" id="MobiDB-lite"/>
    </source>
</evidence>
<evidence type="ECO:0000313" key="3">
    <source>
        <dbReference type="Proteomes" id="UP000630936"/>
    </source>
</evidence>
<feature type="region of interest" description="Disordered" evidence="1">
    <location>
        <begin position="77"/>
        <end position="105"/>
    </location>
</feature>
<evidence type="ECO:0000313" key="2">
    <source>
        <dbReference type="EMBL" id="GGZ58897.1"/>
    </source>
</evidence>
<reference evidence="2" key="1">
    <citation type="journal article" date="2014" name="Int. J. Syst. Evol. Microbiol.">
        <title>Complete genome sequence of Corynebacterium casei LMG S-19264T (=DSM 44701T), isolated from a smear-ripened cheese.</title>
        <authorList>
            <consortium name="US DOE Joint Genome Institute (JGI-PGF)"/>
            <person name="Walter F."/>
            <person name="Albersmeier A."/>
            <person name="Kalinowski J."/>
            <person name="Ruckert C."/>
        </authorList>
    </citation>
    <scope>NUCLEOTIDE SEQUENCE</scope>
    <source>
        <strain evidence="2">JCM 4988</strain>
    </source>
</reference>
<proteinExistence type="predicted"/>
<gene>
    <name evidence="2" type="ORF">GCM10010387_60890</name>
</gene>
<reference evidence="2" key="2">
    <citation type="submission" date="2020-09" db="EMBL/GenBank/DDBJ databases">
        <authorList>
            <person name="Sun Q."/>
            <person name="Ohkuma M."/>
        </authorList>
    </citation>
    <scope>NUCLEOTIDE SEQUENCE</scope>
    <source>
        <strain evidence="2">JCM 4988</strain>
    </source>
</reference>
<feature type="region of interest" description="Disordered" evidence="1">
    <location>
        <begin position="41"/>
        <end position="63"/>
    </location>
</feature>
<dbReference type="Proteomes" id="UP000630936">
    <property type="component" value="Unassembled WGS sequence"/>
</dbReference>
<dbReference type="AlphaFoldDB" id="A0A918QNC8"/>
<sequence length="105" mass="11091">MITKDLPSGPYRFAWASLSLAPSFTAGPFYVRAQSPTIAIAGRGSRDGTGLGCRPGRGRGGRGSVVREIVREMTREVTKGTDRGPASFGPAWDPPAAGRPRAVVY</sequence>
<dbReference type="EMBL" id="BMWG01000028">
    <property type="protein sequence ID" value="GGZ58897.1"/>
    <property type="molecule type" value="Genomic_DNA"/>
</dbReference>